<feature type="region of interest" description="Disordered" evidence="2">
    <location>
        <begin position="64"/>
        <end position="89"/>
    </location>
</feature>
<dbReference type="InterPro" id="IPR024455">
    <property type="entry name" value="Phage_capsid"/>
</dbReference>
<dbReference type="NCBIfam" id="TIGR01554">
    <property type="entry name" value="major_cap_HK97"/>
    <property type="match status" value="1"/>
</dbReference>
<feature type="region of interest" description="Disordered" evidence="2">
    <location>
        <begin position="173"/>
        <end position="202"/>
    </location>
</feature>
<sequence>MTVQITELREKQARIATNARAKFDEINDNTPADRAAEIEREFDAMMVEHDAIGARAERLQKLEDAEKRASQEDPRRPKGENAEARSGADTVPEYRDVFAKAIRFGAATLTGDERSILMEGRTDVPAEIRAQATGTDAAGGYTVPEGFSGEIDKAMAAWGPMWDANIVRELTTSTGNHLPWPTVDDTSQTGESKAENAAATDDGSGDVVFGEKALDAYVYDTKIVRIPFELLQDSAFDIEALMNDLFGERLGRRANTALTTGTGVSQPHGIVTASSLGKTAASGTAITADELIDLVHSVDPAYRASPKCRWQFNDSTMATIRKLKDGQGNYLWQMGDVRAGEPDRILAHTYSVNQAMANIGLSAKPIIFGDHSRYVVRKVRGFTVLTLRERYAENFQVGMVGFKRFDGELLNTAAVKHLANAAA</sequence>
<evidence type="ECO:0000313" key="5">
    <source>
        <dbReference type="Proteomes" id="UP001642900"/>
    </source>
</evidence>
<proteinExistence type="predicted"/>
<accession>A0A6G4WBV3</accession>
<keyword evidence="5" id="KW-1185">Reference proteome</keyword>
<name>A0A6G4WBV3_9HYPH</name>
<gene>
    <name evidence="4" type="ORF">G6N73_10590</name>
</gene>
<dbReference type="Pfam" id="PF05065">
    <property type="entry name" value="Phage_capsid"/>
    <property type="match status" value="1"/>
</dbReference>
<organism evidence="4 5">
    <name type="scientific">Allomesorhizobium camelthorni</name>
    <dbReference type="NCBI Taxonomy" id="475069"/>
    <lineage>
        <taxon>Bacteria</taxon>
        <taxon>Pseudomonadati</taxon>
        <taxon>Pseudomonadota</taxon>
        <taxon>Alphaproteobacteria</taxon>
        <taxon>Hyphomicrobiales</taxon>
        <taxon>Phyllobacteriaceae</taxon>
        <taxon>Allomesorhizobium</taxon>
    </lineage>
</organism>
<comment type="caution">
    <text evidence="4">The sequence shown here is derived from an EMBL/GenBank/DDBJ whole genome shotgun (WGS) entry which is preliminary data.</text>
</comment>
<dbReference type="InterPro" id="IPR054612">
    <property type="entry name" value="Phage_capsid-like_C"/>
</dbReference>
<evidence type="ECO:0000313" key="4">
    <source>
        <dbReference type="EMBL" id="NGO51620.1"/>
    </source>
</evidence>
<evidence type="ECO:0000259" key="3">
    <source>
        <dbReference type="Pfam" id="PF05065"/>
    </source>
</evidence>
<protein>
    <submittedName>
        <fullName evidence="4">Phage major capsid protein</fullName>
    </submittedName>
</protein>
<dbReference type="RefSeq" id="WP_165027321.1">
    <property type="nucleotide sequence ID" value="NZ_JAAKZF010000010.1"/>
</dbReference>
<dbReference type="Gene3D" id="3.30.2400.10">
    <property type="entry name" value="Major capsid protein gp5"/>
    <property type="match status" value="1"/>
</dbReference>
<feature type="compositionally biased region" description="Basic and acidic residues" evidence="2">
    <location>
        <begin position="64"/>
        <end position="83"/>
    </location>
</feature>
<evidence type="ECO:0000256" key="1">
    <source>
        <dbReference type="ARBA" id="ARBA00004328"/>
    </source>
</evidence>
<dbReference type="AlphaFoldDB" id="A0A6G4WBV3"/>
<dbReference type="SUPFAM" id="SSF56563">
    <property type="entry name" value="Major capsid protein gp5"/>
    <property type="match status" value="1"/>
</dbReference>
<comment type="subcellular location">
    <subcellularLocation>
        <location evidence="1">Virion</location>
    </subcellularLocation>
</comment>
<dbReference type="Proteomes" id="UP001642900">
    <property type="component" value="Unassembled WGS sequence"/>
</dbReference>
<evidence type="ECO:0000256" key="2">
    <source>
        <dbReference type="SAM" id="MobiDB-lite"/>
    </source>
</evidence>
<dbReference type="EMBL" id="JAAKZF010000010">
    <property type="protein sequence ID" value="NGO51620.1"/>
    <property type="molecule type" value="Genomic_DNA"/>
</dbReference>
<reference evidence="4 5" key="1">
    <citation type="submission" date="2020-02" db="EMBL/GenBank/DDBJ databases">
        <title>Genome sequence of strain CCNWXJ40-4.</title>
        <authorList>
            <person name="Gao J."/>
            <person name="Sun J."/>
        </authorList>
    </citation>
    <scope>NUCLEOTIDE SEQUENCE [LARGE SCALE GENOMIC DNA]</scope>
    <source>
        <strain evidence="4 5">CCNWXJ 40-4</strain>
    </source>
</reference>
<dbReference type="Gene3D" id="3.30.2320.10">
    <property type="entry name" value="hypothetical protein PF0899 domain"/>
    <property type="match status" value="1"/>
</dbReference>
<feature type="domain" description="Phage capsid-like C-terminal" evidence="3">
    <location>
        <begin position="139"/>
        <end position="418"/>
    </location>
</feature>